<feature type="coiled-coil region" evidence="7">
    <location>
        <begin position="841"/>
        <end position="893"/>
    </location>
</feature>
<dbReference type="GO" id="GO:0006508">
    <property type="term" value="P:proteolysis"/>
    <property type="evidence" value="ECO:0007669"/>
    <property type="project" value="UniProtKB-KW"/>
</dbReference>
<dbReference type="PROSITE" id="PS00639">
    <property type="entry name" value="THIOL_PROTEASE_HIS"/>
    <property type="match status" value="1"/>
</dbReference>
<dbReference type="InterPro" id="IPR000668">
    <property type="entry name" value="Peptidase_C1A_C"/>
</dbReference>
<feature type="region of interest" description="Disordered" evidence="8">
    <location>
        <begin position="1559"/>
        <end position="1581"/>
    </location>
</feature>
<feature type="compositionally biased region" description="Basic and acidic residues" evidence="8">
    <location>
        <begin position="305"/>
        <end position="331"/>
    </location>
</feature>
<keyword evidence="7" id="KW-0175">Coiled coil</keyword>
<feature type="compositionally biased region" description="Polar residues" evidence="8">
    <location>
        <begin position="1559"/>
        <end position="1570"/>
    </location>
</feature>
<dbReference type="SUPFAM" id="SSF53098">
    <property type="entry name" value="Ribonuclease H-like"/>
    <property type="match status" value="1"/>
</dbReference>
<evidence type="ECO:0000256" key="3">
    <source>
        <dbReference type="ARBA" id="ARBA00022722"/>
    </source>
</evidence>
<dbReference type="InterPro" id="IPR038765">
    <property type="entry name" value="Papain-like_cys_pep_sf"/>
</dbReference>
<organism evidence="12 13">
    <name type="scientific">Planoprotostelium fungivorum</name>
    <dbReference type="NCBI Taxonomy" id="1890364"/>
    <lineage>
        <taxon>Eukaryota</taxon>
        <taxon>Amoebozoa</taxon>
        <taxon>Evosea</taxon>
        <taxon>Variosea</taxon>
        <taxon>Cavosteliida</taxon>
        <taxon>Cavosteliaceae</taxon>
        <taxon>Planoprotostelium</taxon>
    </lineage>
</organism>
<feature type="coiled-coil region" evidence="7">
    <location>
        <begin position="118"/>
        <end position="152"/>
    </location>
</feature>
<dbReference type="InterPro" id="IPR000169">
    <property type="entry name" value="Pept_cys_AS"/>
</dbReference>
<feature type="compositionally biased region" description="Basic and acidic residues" evidence="8">
    <location>
        <begin position="970"/>
        <end position="989"/>
    </location>
</feature>
<dbReference type="SUPFAM" id="SSF54001">
    <property type="entry name" value="Cysteine proteinases"/>
    <property type="match status" value="1"/>
</dbReference>
<dbReference type="PROSITE" id="PS00139">
    <property type="entry name" value="THIOL_PROTEASE_CYS"/>
    <property type="match status" value="1"/>
</dbReference>
<evidence type="ECO:0000259" key="10">
    <source>
        <dbReference type="SMART" id="SM00645"/>
    </source>
</evidence>
<evidence type="ECO:0000259" key="11">
    <source>
        <dbReference type="SMART" id="SM00848"/>
    </source>
</evidence>
<reference evidence="12 13" key="1">
    <citation type="journal article" date="2018" name="Genome Biol. Evol.">
        <title>Multiple Roots of Fruiting Body Formation in Amoebozoa.</title>
        <authorList>
            <person name="Hillmann F."/>
            <person name="Forbes G."/>
            <person name="Novohradska S."/>
            <person name="Ferling I."/>
            <person name="Riege K."/>
            <person name="Groth M."/>
            <person name="Westermann M."/>
            <person name="Marz M."/>
            <person name="Spaller T."/>
            <person name="Winckler T."/>
            <person name="Schaap P."/>
            <person name="Glockner G."/>
        </authorList>
    </citation>
    <scope>NUCLEOTIDE SEQUENCE [LARGE SCALE GENOMIC DNA]</scope>
    <source>
        <strain evidence="12 13">Jena</strain>
    </source>
</reference>
<feature type="coiled-coil region" evidence="7">
    <location>
        <begin position="704"/>
        <end position="741"/>
    </location>
</feature>
<dbReference type="EMBL" id="MDYQ01000020">
    <property type="protein sequence ID" value="PRP87432.1"/>
    <property type="molecule type" value="Genomic_DNA"/>
</dbReference>
<dbReference type="CDD" id="cd06133">
    <property type="entry name" value="ERI-1_3'hExo_like"/>
    <property type="match status" value="1"/>
</dbReference>
<dbReference type="InterPro" id="IPR047201">
    <property type="entry name" value="ERI-1_3'hExo-like"/>
</dbReference>
<feature type="domain" description="Exonuclease" evidence="9">
    <location>
        <begin position="1864"/>
        <end position="2046"/>
    </location>
</feature>
<comment type="caution">
    <text evidence="12">The sequence shown here is derived from an EMBL/GenBank/DDBJ whole genome shotgun (WGS) entry which is preliminary data.</text>
</comment>
<keyword evidence="5" id="KW-0788">Thiol protease</keyword>
<dbReference type="InterPro" id="IPR025660">
    <property type="entry name" value="Pept_his_AS"/>
</dbReference>
<dbReference type="FunFam" id="3.90.70.10:FF:000006">
    <property type="entry name" value="Cathepsin S"/>
    <property type="match status" value="1"/>
</dbReference>
<sequence length="2055" mass="241354">MHGRGGGLSIDSLESSQRSIHELSTQLYKNGAISDDVYIDLGDNAIELTQQIQTIEGLLSSRESISELRNQLTATRQQLFDELDARRQTAYVGDHFQQTIQQLISEANDCEDISDKVARLLEGLVEEHEREKASIRSEMERIRDEYERLQSIHISNMDTAHLSTEAKMAFADLLSTIDQVSHQNQEISHRANEDREKREREAEELRYLEAQREEQRREEERQEEITELKSNVRRLEDELHDALSHHTAELQELALAHETEKNEYRERYNEDLFNRKEYEIHELSIIISDLRNELNETNENLSRVERALEEESRSRREDMTTSLADRHHDDGDGGGDDDGMEVELLRMENNNLNERITNLVRHQEESEDRLMSDRQRHRDEMTRLEEEREKEKREEKEERRKEREEFETRCHQMSEEMEALKNEISLLKEEKKKRQEENNREREEEGNKYREELQEMNRSHQIIIEDVRREAREEVERSNRKAAEKSARDRETIHQEKEDRHTRTITDMQKRHEAELSQIERDSQVDVESAKRDHKDEIEEMRRIYREEMEEVKRIHQQKMEKAKREEAERMAEFETRFEERRQRERDVEEKGEEEKVNRLEERLERVIRDHAREIEIQNSNHAGEMKRLREEHSESEKKWKERLEEASSLTEVPTPRDYNDGNFPEMESLKQQLRKDNGESHGNKRNLSFVLPTEEDERKSDHVDRLMGELRRLKAEMEAAEEERKKRETIEQEKMKLEQTVVERNHSLVEKENKLKKFKNKFNTTRGKLEMELMDAKKNLQFEETAREFHQVVISEKNPNQEEKINRPPSLLTLFQEQNGSIPSTPRMGKTEEEEGVTWNEMQRMRVEDLERQIVEYMDRWARERQDLDIELEETKELMRAMRDQMRIRENEDAQIIEDLRQELSLTSKQIVVEEVTISRPEDENDKKMKEAYDEIHKLQLKFQEEIRAAHLQRDRQKKRAGNLLQSQEFEREKHAKEREEEREKSIREREELKRGLDVNLKQLEEEYKRREEEMKKKETELRKQMAEARADHESYVFSLIEEKDIIWRELENMRKESRKNSTETPKRHAMSLESSKSSIRSDRQEDTEEMKRLMDMVKLLKRDRKALKQHLMQKEEEIKAYKDEHKRMKTFYRDEISEIMQRNDIEISLVKERNRVEQNHLIQQIAQRETLLMDAQSMAGRLLRLSDICANLIFQKRFLLWKEKKKEGPMSPRYAAKGSPARRRFRAAGYLILSICRMRLLCRTHEKWKDDTKSTSQTVTNQEMMKVTLLLCTLVALSFAISAPKWPKQYYARTVFSIPYWNMSEPIDVWYDGVNNRQRIDYYAGMATYVWRFDQQTLYEVVPRVDVLNCFQQPLGGDGGLTTVLPDLSTWDYAGVEAIKGSNCHKYVQIVKNGNTTANYNFYVDAKTMEPVQIYLFGYDFIFGSHPDIYILDFIEYDAGLVSDQVFNAPGVCKKQDRLVVEEKPNGRGAIRARGRLGQLSVFSPVETDDEFELFTQAHGKLYHSEVEKRHRRSVYQRNKRYIESHNAQGGKTYKLKMNKFGDYTQTELKELIRPSLSTPRSQSQNRATHTHKVEKSQKIPQSIDWVEKGAVNPPKDQGICGSCWTFGTTGTLEGAYFIKTGQLLSLSEQQLVDCAWTEGNSACDGGEASGALQFVMDNGGIALEQTYRYIMLDHFCNTEDRSGITIKGYVNVSSGDEKALTAAISLGPVAIAIDASHPSFTFYSEGVYNEPLCKNGVDDLDHEVLAVGYGTDDEGNEFYLVKNSWSTYWGDGGYIKMSRNNGNQCGIATAATYPLVNGGCLSFGERRLHLSETKHNNDQQEIDTKRYGRGEEGLSQVQSFVGSDGSDGSNSDQLRPQPYEYFLILDFEAQCEENIRLKPQEIVEFPVLALNSLTLKVDHVFHTYVRPTVYPNITPFCTQLTGITQDMTDGGFELRRVLELFEDWLQHTGLSSKKWTFVTCGDWDLNTCLPSEARDKKMNLEPHMKRWLNIKKMADVFWGGHCRGMLDILKRIDLDLSGRHHSGIDDCTNICRGLQQMLSSGLDTTGQQRSRK</sequence>
<dbReference type="Pfam" id="PF00929">
    <property type="entry name" value="RNase_T"/>
    <property type="match status" value="1"/>
</dbReference>
<dbReference type="OrthoDB" id="190265at2759"/>
<dbReference type="InterPro" id="IPR039417">
    <property type="entry name" value="Peptidase_C1A_papain-like"/>
</dbReference>
<dbReference type="Gene3D" id="3.90.70.10">
    <property type="entry name" value="Cysteine proteinases"/>
    <property type="match status" value="1"/>
</dbReference>
<feature type="compositionally biased region" description="Basic and acidic residues" evidence="8">
    <location>
        <begin position="674"/>
        <end position="683"/>
    </location>
</feature>
<feature type="region of interest" description="Disordered" evidence="8">
    <location>
        <begin position="953"/>
        <end position="989"/>
    </location>
</feature>
<feature type="region of interest" description="Disordered" evidence="8">
    <location>
        <begin position="356"/>
        <end position="456"/>
    </location>
</feature>
<comment type="similarity">
    <text evidence="1">Belongs to the peptidase C1 family.</text>
</comment>
<keyword evidence="6" id="KW-0269">Exonuclease</keyword>
<keyword evidence="2" id="KW-0645">Protease</keyword>
<dbReference type="InParanoid" id="A0A2P6NTY8"/>
<dbReference type="SMART" id="SM00848">
    <property type="entry name" value="Inhibitor_I29"/>
    <property type="match status" value="1"/>
</dbReference>
<evidence type="ECO:0000256" key="7">
    <source>
        <dbReference type="SAM" id="Coils"/>
    </source>
</evidence>
<dbReference type="InterPro" id="IPR051274">
    <property type="entry name" value="3-5_Exoribonuclease"/>
</dbReference>
<dbReference type="InterPro" id="IPR012337">
    <property type="entry name" value="RNaseH-like_sf"/>
</dbReference>
<dbReference type="Proteomes" id="UP000241769">
    <property type="component" value="Unassembled WGS sequence"/>
</dbReference>
<dbReference type="PANTHER" id="PTHR23044">
    <property type="entry name" value="3'-5' EXONUCLEASE ERI1-RELATED"/>
    <property type="match status" value="1"/>
</dbReference>
<evidence type="ECO:0000313" key="13">
    <source>
        <dbReference type="Proteomes" id="UP000241769"/>
    </source>
</evidence>
<dbReference type="GO" id="GO:0000175">
    <property type="term" value="F:3'-5'-RNA exonuclease activity"/>
    <property type="evidence" value="ECO:0007669"/>
    <property type="project" value="InterPro"/>
</dbReference>
<dbReference type="PANTHER" id="PTHR23044:SF61">
    <property type="entry name" value="3'-5' EXORIBONUCLEASE 1-RELATED"/>
    <property type="match status" value="1"/>
</dbReference>
<protein>
    <submittedName>
        <fullName evidence="12">Counting factor associated protein</fullName>
    </submittedName>
</protein>
<gene>
    <name evidence="12" type="ORF">PROFUN_00643</name>
</gene>
<feature type="compositionally biased region" description="Basic and acidic residues" evidence="8">
    <location>
        <begin position="624"/>
        <end position="646"/>
    </location>
</feature>
<feature type="domain" description="Cathepsin propeptide inhibitor" evidence="11">
    <location>
        <begin position="1494"/>
        <end position="1551"/>
    </location>
</feature>
<keyword evidence="4" id="KW-0378">Hydrolase</keyword>
<dbReference type="InterPro" id="IPR013201">
    <property type="entry name" value="Prot_inhib_I29"/>
</dbReference>
<keyword evidence="13" id="KW-1185">Reference proteome</keyword>
<dbReference type="InterPro" id="IPR013520">
    <property type="entry name" value="Ribonucl_H"/>
</dbReference>
<evidence type="ECO:0000256" key="2">
    <source>
        <dbReference type="ARBA" id="ARBA00022670"/>
    </source>
</evidence>
<dbReference type="SMART" id="SM00645">
    <property type="entry name" value="Pept_C1"/>
    <property type="match status" value="1"/>
</dbReference>
<dbReference type="GO" id="GO:0008234">
    <property type="term" value="F:cysteine-type peptidase activity"/>
    <property type="evidence" value="ECO:0007669"/>
    <property type="project" value="UniProtKB-KW"/>
</dbReference>
<dbReference type="InterPro" id="IPR036397">
    <property type="entry name" value="RNaseH_sf"/>
</dbReference>
<evidence type="ECO:0000313" key="12">
    <source>
        <dbReference type="EMBL" id="PRP87432.1"/>
    </source>
</evidence>
<dbReference type="Pfam" id="PF00112">
    <property type="entry name" value="Peptidase_C1"/>
    <property type="match status" value="1"/>
</dbReference>
<dbReference type="CDD" id="cd02248">
    <property type="entry name" value="Peptidase_C1A"/>
    <property type="match status" value="1"/>
</dbReference>
<keyword evidence="3" id="KW-0540">Nuclease</keyword>
<feature type="region of interest" description="Disordered" evidence="8">
    <location>
        <begin position="471"/>
        <end position="534"/>
    </location>
</feature>
<feature type="region of interest" description="Disordered" evidence="8">
    <location>
        <begin position="578"/>
        <end position="598"/>
    </location>
</feature>
<feature type="compositionally biased region" description="Basic and acidic residues" evidence="8">
    <location>
        <begin position="361"/>
        <end position="456"/>
    </location>
</feature>
<feature type="domain" description="Peptidase C1A papain C-terminal" evidence="10">
    <location>
        <begin position="1582"/>
        <end position="1798"/>
    </location>
</feature>
<feature type="region of interest" description="Disordered" evidence="8">
    <location>
        <begin position="1057"/>
        <end position="1089"/>
    </location>
</feature>
<feature type="region of interest" description="Disordered" evidence="8">
    <location>
        <begin position="615"/>
        <end position="703"/>
    </location>
</feature>
<feature type="region of interest" description="Disordered" evidence="8">
    <location>
        <begin position="305"/>
        <end position="340"/>
    </location>
</feature>
<evidence type="ECO:0000256" key="6">
    <source>
        <dbReference type="ARBA" id="ARBA00022839"/>
    </source>
</evidence>
<evidence type="ECO:0000256" key="1">
    <source>
        <dbReference type="ARBA" id="ARBA00008455"/>
    </source>
</evidence>
<evidence type="ECO:0000259" key="9">
    <source>
        <dbReference type="SMART" id="SM00479"/>
    </source>
</evidence>
<dbReference type="Pfam" id="PF08246">
    <property type="entry name" value="Inhibitor_I29"/>
    <property type="match status" value="1"/>
</dbReference>
<name>A0A2P6NTY8_9EUKA</name>
<accession>A0A2P6NTY8</accession>
<evidence type="ECO:0000256" key="8">
    <source>
        <dbReference type="SAM" id="MobiDB-lite"/>
    </source>
</evidence>
<dbReference type="STRING" id="1890364.A0A2P6NTY8"/>
<proteinExistence type="inferred from homology"/>
<evidence type="ECO:0000256" key="4">
    <source>
        <dbReference type="ARBA" id="ARBA00022801"/>
    </source>
</evidence>
<dbReference type="SMART" id="SM00479">
    <property type="entry name" value="EXOIII"/>
    <property type="match status" value="1"/>
</dbReference>
<evidence type="ECO:0000256" key="5">
    <source>
        <dbReference type="ARBA" id="ARBA00022807"/>
    </source>
</evidence>
<dbReference type="GO" id="GO:0003676">
    <property type="term" value="F:nucleic acid binding"/>
    <property type="evidence" value="ECO:0007669"/>
    <property type="project" value="InterPro"/>
</dbReference>
<feature type="compositionally biased region" description="Basic and acidic residues" evidence="8">
    <location>
        <begin position="1057"/>
        <end position="1068"/>
    </location>
</feature>
<dbReference type="Gene3D" id="3.30.420.10">
    <property type="entry name" value="Ribonuclease H-like superfamily/Ribonuclease H"/>
    <property type="match status" value="1"/>
</dbReference>